<dbReference type="Proteomes" id="UP000030671">
    <property type="component" value="Unassembled WGS sequence"/>
</dbReference>
<feature type="region of interest" description="Disordered" evidence="1">
    <location>
        <begin position="1"/>
        <end position="48"/>
    </location>
</feature>
<dbReference type="HOGENOM" id="CLU_2942023_0_0_1"/>
<dbReference type="AlphaFoldDB" id="W4KC58"/>
<dbReference type="RefSeq" id="XP_009545577.1">
    <property type="nucleotide sequence ID" value="XM_009547282.1"/>
</dbReference>
<evidence type="ECO:0000313" key="3">
    <source>
        <dbReference type="Proteomes" id="UP000030671"/>
    </source>
</evidence>
<dbReference type="GeneID" id="20667040"/>
<proteinExistence type="predicted"/>
<evidence type="ECO:0000313" key="2">
    <source>
        <dbReference type="EMBL" id="ETW83309.1"/>
    </source>
</evidence>
<dbReference type="InParanoid" id="W4KC58"/>
<dbReference type="EMBL" id="KI925457">
    <property type="protein sequence ID" value="ETW83309.1"/>
    <property type="molecule type" value="Genomic_DNA"/>
</dbReference>
<protein>
    <submittedName>
        <fullName evidence="2">Lignin medium expressed protein 11</fullName>
    </submittedName>
</protein>
<gene>
    <name evidence="2" type="primary">lep11</name>
    <name evidence="2" type="ORF">HETIRDRAFT_144043</name>
</gene>
<name>W4KC58_HETIT</name>
<dbReference type="KEGG" id="hir:HETIRDRAFT_144043"/>
<accession>W4KC58</accession>
<sequence length="60" mass="6324">MRSLLAPPGFTPHSQRRQPAANPFATPFDDDARASSPEAGIAGVGANNRQFESPFTAIAI</sequence>
<organism evidence="2 3">
    <name type="scientific">Heterobasidion irregulare (strain TC 32-1)</name>
    <dbReference type="NCBI Taxonomy" id="747525"/>
    <lineage>
        <taxon>Eukaryota</taxon>
        <taxon>Fungi</taxon>
        <taxon>Dikarya</taxon>
        <taxon>Basidiomycota</taxon>
        <taxon>Agaricomycotina</taxon>
        <taxon>Agaricomycetes</taxon>
        <taxon>Russulales</taxon>
        <taxon>Bondarzewiaceae</taxon>
        <taxon>Heterobasidion</taxon>
        <taxon>Heterobasidion annosum species complex</taxon>
    </lineage>
</organism>
<reference evidence="2 3" key="1">
    <citation type="journal article" date="2012" name="New Phytol.">
        <title>Insight into trade-off between wood decay and parasitism from the genome of a fungal forest pathogen.</title>
        <authorList>
            <person name="Olson A."/>
            <person name="Aerts A."/>
            <person name="Asiegbu F."/>
            <person name="Belbahri L."/>
            <person name="Bouzid O."/>
            <person name="Broberg A."/>
            <person name="Canback B."/>
            <person name="Coutinho P.M."/>
            <person name="Cullen D."/>
            <person name="Dalman K."/>
            <person name="Deflorio G."/>
            <person name="van Diepen L.T."/>
            <person name="Dunand C."/>
            <person name="Duplessis S."/>
            <person name="Durling M."/>
            <person name="Gonthier P."/>
            <person name="Grimwood J."/>
            <person name="Fossdal C.G."/>
            <person name="Hansson D."/>
            <person name="Henrissat B."/>
            <person name="Hietala A."/>
            <person name="Himmelstrand K."/>
            <person name="Hoffmeister D."/>
            <person name="Hogberg N."/>
            <person name="James T.Y."/>
            <person name="Karlsson M."/>
            <person name="Kohler A."/>
            <person name="Kues U."/>
            <person name="Lee Y.H."/>
            <person name="Lin Y.C."/>
            <person name="Lind M."/>
            <person name="Lindquist E."/>
            <person name="Lombard V."/>
            <person name="Lucas S."/>
            <person name="Lunden K."/>
            <person name="Morin E."/>
            <person name="Murat C."/>
            <person name="Park J."/>
            <person name="Raffaello T."/>
            <person name="Rouze P."/>
            <person name="Salamov A."/>
            <person name="Schmutz J."/>
            <person name="Solheim H."/>
            <person name="Stahlberg J."/>
            <person name="Velez H."/>
            <person name="de Vries R.P."/>
            <person name="Wiebenga A."/>
            <person name="Woodward S."/>
            <person name="Yakovlev I."/>
            <person name="Garbelotto M."/>
            <person name="Martin F."/>
            <person name="Grigoriev I.V."/>
            <person name="Stenlid J."/>
        </authorList>
    </citation>
    <scope>NUCLEOTIDE SEQUENCE [LARGE SCALE GENOMIC DNA]</scope>
    <source>
        <strain evidence="2 3">TC 32-1</strain>
    </source>
</reference>
<keyword evidence="3" id="KW-1185">Reference proteome</keyword>
<evidence type="ECO:0000256" key="1">
    <source>
        <dbReference type="SAM" id="MobiDB-lite"/>
    </source>
</evidence>